<keyword evidence="6 12" id="KW-0175">Coiled coil</keyword>
<evidence type="ECO:0000256" key="6">
    <source>
        <dbReference type="ARBA" id="ARBA00023054"/>
    </source>
</evidence>
<dbReference type="GO" id="GO:0005929">
    <property type="term" value="C:cilium"/>
    <property type="evidence" value="ECO:0007669"/>
    <property type="project" value="TreeGrafter"/>
</dbReference>
<keyword evidence="9" id="KW-0966">Cell projection</keyword>
<keyword evidence="3" id="KW-0433">Leucine-rich repeat</keyword>
<dbReference type="Pfam" id="PF14580">
    <property type="entry name" value="LRR_9"/>
    <property type="match status" value="1"/>
</dbReference>
<evidence type="ECO:0000256" key="1">
    <source>
        <dbReference type="ARBA" id="ARBA00004611"/>
    </source>
</evidence>
<evidence type="ECO:0000256" key="8">
    <source>
        <dbReference type="ARBA" id="ARBA00023212"/>
    </source>
</evidence>
<evidence type="ECO:0000256" key="3">
    <source>
        <dbReference type="ARBA" id="ARBA00022614"/>
    </source>
</evidence>
<organism evidence="13 14">
    <name type="scientific">Mugilogobius chulae</name>
    <name type="common">yellowstripe goby</name>
    <dbReference type="NCBI Taxonomy" id="88201"/>
    <lineage>
        <taxon>Eukaryota</taxon>
        <taxon>Metazoa</taxon>
        <taxon>Chordata</taxon>
        <taxon>Craniata</taxon>
        <taxon>Vertebrata</taxon>
        <taxon>Euteleostomi</taxon>
        <taxon>Actinopterygii</taxon>
        <taxon>Neopterygii</taxon>
        <taxon>Teleostei</taxon>
        <taxon>Neoteleostei</taxon>
        <taxon>Acanthomorphata</taxon>
        <taxon>Gobiaria</taxon>
        <taxon>Gobiiformes</taxon>
        <taxon>Gobioidei</taxon>
        <taxon>Gobiidae</taxon>
        <taxon>Gobionellinae</taxon>
        <taxon>Mugilogobius</taxon>
    </lineage>
</organism>
<evidence type="ECO:0000256" key="10">
    <source>
        <dbReference type="ARBA" id="ARBA00038378"/>
    </source>
</evidence>
<evidence type="ECO:0000256" key="11">
    <source>
        <dbReference type="ARBA" id="ARBA00040950"/>
    </source>
</evidence>
<name>A0AAW0Q723_9GOBI</name>
<dbReference type="InterPro" id="IPR050576">
    <property type="entry name" value="Cilia_flagella_integrity"/>
</dbReference>
<dbReference type="InterPro" id="IPR003591">
    <property type="entry name" value="Leu-rich_rpt_typical-subtyp"/>
</dbReference>
<dbReference type="PANTHER" id="PTHR45973">
    <property type="entry name" value="PROTEIN PHOSPHATASE 1 REGULATORY SUBUNIT SDS22-RELATED"/>
    <property type="match status" value="1"/>
</dbReference>
<reference evidence="14" key="1">
    <citation type="submission" date="2024-04" db="EMBL/GenBank/DDBJ databases">
        <title>Salinicola lusitanus LLJ914,a marine bacterium isolated from the Okinawa Trough.</title>
        <authorList>
            <person name="Li J."/>
        </authorList>
    </citation>
    <scope>NUCLEOTIDE SEQUENCE [LARGE SCALE GENOMIC DNA]</scope>
</reference>
<keyword evidence="2" id="KW-0963">Cytoplasm</keyword>
<evidence type="ECO:0000256" key="2">
    <source>
        <dbReference type="ARBA" id="ARBA00022490"/>
    </source>
</evidence>
<dbReference type="AlphaFoldDB" id="A0AAW0Q723"/>
<comment type="caution">
    <text evidence="13">The sequence shown here is derived from an EMBL/GenBank/DDBJ whole genome shotgun (WGS) entry which is preliminary data.</text>
</comment>
<keyword evidence="7" id="KW-0969">Cilium</keyword>
<dbReference type="PANTHER" id="PTHR45973:SF12">
    <property type="entry name" value="DYNEIN REGULATORY COMPLEX SUBUNIT 3"/>
    <property type="match status" value="1"/>
</dbReference>
<comment type="subcellular location">
    <subcellularLocation>
        <location evidence="1">Cytoplasm</location>
        <location evidence="1">Cytoskeleton</location>
        <location evidence="1">Flagellum axoneme</location>
    </subcellularLocation>
</comment>
<evidence type="ECO:0000256" key="12">
    <source>
        <dbReference type="SAM" id="Coils"/>
    </source>
</evidence>
<keyword evidence="14" id="KW-1185">Reference proteome</keyword>
<dbReference type="Proteomes" id="UP001460270">
    <property type="component" value="Unassembled WGS sequence"/>
</dbReference>
<evidence type="ECO:0000256" key="9">
    <source>
        <dbReference type="ARBA" id="ARBA00023273"/>
    </source>
</evidence>
<evidence type="ECO:0000256" key="4">
    <source>
        <dbReference type="ARBA" id="ARBA00022737"/>
    </source>
</evidence>
<proteinExistence type="inferred from homology"/>
<dbReference type="Gene3D" id="3.80.10.10">
    <property type="entry name" value="Ribonuclease Inhibitor"/>
    <property type="match status" value="1"/>
</dbReference>
<sequence>MYKIAKARITEENLWAIIAEQRVKGPTGQNHAEGLEFCEVQTLDLGARNIARIECLWEFTSLTTLHLNNNYIQKIEGLSRLTNLKSLNLSFNNIMKIEGLESLTKLEELNLCNNRISVLENIDFLENLYQLYWKPLSEEENYKSFIIAFFPNLKYLDYSYINRESKKQASVRFQIDLEQLNVEEAEKEKKSEALKTQQAQQQMHMDAFVESLNGSFLFERMFKDDPLANKLKSVPEIASQQKPYPSNLSILMNFLLKKAAATTQTFQTSAYKDTLKKLQKQLLTLEFNLIGQIEMMIKKLDVVLTEMIGTFNESKVQGIVAVTIENVARDHGVEDLSDEVKMVFLDKETVMGALTTAHENHLGTLRDRENQLITRANAWKTRLLKKLQEKELQRNRMALSHITTYVDHYEEELHNLLNR</sequence>
<evidence type="ECO:0000313" key="14">
    <source>
        <dbReference type="Proteomes" id="UP001460270"/>
    </source>
</evidence>
<dbReference type="SMART" id="SM00369">
    <property type="entry name" value="LRR_TYP"/>
    <property type="match status" value="3"/>
</dbReference>
<keyword evidence="5" id="KW-0282">Flagellum</keyword>
<evidence type="ECO:0000313" key="13">
    <source>
        <dbReference type="EMBL" id="KAK7940312.1"/>
    </source>
</evidence>
<accession>A0AAW0Q723</accession>
<evidence type="ECO:0000256" key="7">
    <source>
        <dbReference type="ARBA" id="ARBA00023069"/>
    </source>
</evidence>
<dbReference type="PROSITE" id="PS51450">
    <property type="entry name" value="LRR"/>
    <property type="match status" value="3"/>
</dbReference>
<comment type="similarity">
    <text evidence="10">Belongs to the DRC3 family.</text>
</comment>
<feature type="coiled-coil region" evidence="12">
    <location>
        <begin position="175"/>
        <end position="202"/>
    </location>
</feature>
<protein>
    <recommendedName>
        <fullName evidence="11">Dynein regulatory complex subunit 3</fullName>
    </recommendedName>
</protein>
<evidence type="ECO:0000256" key="5">
    <source>
        <dbReference type="ARBA" id="ARBA00022846"/>
    </source>
</evidence>
<dbReference type="SUPFAM" id="SSF52058">
    <property type="entry name" value="L domain-like"/>
    <property type="match status" value="1"/>
</dbReference>
<dbReference type="EMBL" id="JBBPFD010000002">
    <property type="protein sequence ID" value="KAK7940312.1"/>
    <property type="molecule type" value="Genomic_DNA"/>
</dbReference>
<keyword evidence="4" id="KW-0677">Repeat</keyword>
<dbReference type="SMART" id="SM00365">
    <property type="entry name" value="LRR_SD22"/>
    <property type="match status" value="3"/>
</dbReference>
<dbReference type="InterPro" id="IPR032675">
    <property type="entry name" value="LRR_dom_sf"/>
</dbReference>
<dbReference type="InterPro" id="IPR001611">
    <property type="entry name" value="Leu-rich_rpt"/>
</dbReference>
<keyword evidence="8" id="KW-0206">Cytoskeleton</keyword>
<gene>
    <name evidence="13" type="ORF">WMY93_003638</name>
</gene>